<evidence type="ECO:0000313" key="2">
    <source>
        <dbReference type="Proteomes" id="UP000186277"/>
    </source>
</evidence>
<dbReference type="Proteomes" id="UP000186277">
    <property type="component" value="Unassembled WGS sequence"/>
</dbReference>
<name>A0A1Q5U630_9GAMM</name>
<protein>
    <submittedName>
        <fullName evidence="1">Uncharacterized protein</fullName>
    </submittedName>
</protein>
<accession>A0A1Q5U630</accession>
<evidence type="ECO:0000313" key="1">
    <source>
        <dbReference type="EMBL" id="OKP07930.1"/>
    </source>
</evidence>
<comment type="caution">
    <text evidence="1">The sequence shown here is derived from an EMBL/GenBank/DDBJ whole genome shotgun (WGS) entry which is preliminary data.</text>
</comment>
<sequence length="42" mass="5163">MRITSLRNFQVFALENCNRSSQVQMESRVRFEEWLTAKSWPW</sequence>
<keyword evidence="2" id="KW-1185">Reference proteome</keyword>
<dbReference type="AlphaFoldDB" id="A0A1Q5U630"/>
<dbReference type="EMBL" id="MKGR01000005">
    <property type="protein sequence ID" value="OKP07930.1"/>
    <property type="molecule type" value="Genomic_DNA"/>
</dbReference>
<proteinExistence type="predicted"/>
<gene>
    <name evidence="1" type="ORF">Xentx_00981</name>
</gene>
<organism evidence="1 2">
    <name type="scientific">Xenorhabdus thuongxuanensis</name>
    <dbReference type="NCBI Taxonomy" id="1873484"/>
    <lineage>
        <taxon>Bacteria</taxon>
        <taxon>Pseudomonadati</taxon>
        <taxon>Pseudomonadota</taxon>
        <taxon>Gammaproteobacteria</taxon>
        <taxon>Enterobacterales</taxon>
        <taxon>Morganellaceae</taxon>
        <taxon>Xenorhabdus</taxon>
    </lineage>
</organism>
<reference evidence="1 2" key="1">
    <citation type="submission" date="2016-09" db="EMBL/GenBank/DDBJ databases">
        <title>Xenorhabdus thuongxuanensis sp. nov. and Xenorhabdus eapokensis sp. nov., isolated from Steinernema species.</title>
        <authorList>
            <person name="Kaempfer P."/>
            <person name="Tobias N.J."/>
            <person name="Phan Ke L."/>
            <person name="Bode H.B."/>
            <person name="Glaeser S.P."/>
        </authorList>
    </citation>
    <scope>NUCLEOTIDE SEQUENCE [LARGE SCALE GENOMIC DNA]</scope>
    <source>
        <strain evidence="1 2">30TX1</strain>
    </source>
</reference>